<gene>
    <name evidence="3" type="ORF">Q8A49_05170</name>
</gene>
<proteinExistence type="predicted"/>
<feature type="domain" description="Alpha/beta hydrolase fold-3" evidence="2">
    <location>
        <begin position="77"/>
        <end position="286"/>
    </location>
</feature>
<reference evidence="3 4" key="1">
    <citation type="submission" date="2023-07" db="EMBL/GenBank/DDBJ databases">
        <authorList>
            <person name="Girao M."/>
            <person name="Carvalho M.F."/>
        </authorList>
    </citation>
    <scope>NUCLEOTIDE SEQUENCE [LARGE SCALE GENOMIC DNA]</scope>
    <source>
        <strain evidence="3 4">66/93</strain>
    </source>
</reference>
<dbReference type="InterPro" id="IPR013094">
    <property type="entry name" value="AB_hydrolase_3"/>
</dbReference>
<evidence type="ECO:0000313" key="3">
    <source>
        <dbReference type="EMBL" id="MEE2049882.1"/>
    </source>
</evidence>
<dbReference type="GO" id="GO:0016787">
    <property type="term" value="F:hydrolase activity"/>
    <property type="evidence" value="ECO:0007669"/>
    <property type="project" value="UniProtKB-KW"/>
</dbReference>
<dbReference type="InterPro" id="IPR050300">
    <property type="entry name" value="GDXG_lipolytic_enzyme"/>
</dbReference>
<sequence length="309" mass="33020">MTLDPYLAGRLHHLVGLGDRAMARSDPEAARSFAEYHRDPAEWRMPDVSVEDRTVPGPHGEVPVRIYRPREQSGRALLWLHGGGFTAGDLDMPEAHTVGSELAARARALVVSVDYRLAVNGVRYPVPVDDAYAAWTWLAGTGWAEAGAVALGGASAGSALALSTALRLRDRGLPLPRSVLLAYPFVHFPTPALDADGAARMKVLPPVLRFTPESIEAMVRDYVGRVGGLPADAMPGAADLSGLPATSILLSEYDDLRPSGELLARQLEESGVPHRTYLAAGMPHGHLNRGPSLGEVDRSLAFFADALTD</sequence>
<protein>
    <submittedName>
        <fullName evidence="3">Alpha/beta hydrolase fold domain-containing protein</fullName>
    </submittedName>
</protein>
<organism evidence="3 4">
    <name type="scientific">Nocardiopsis tropica</name>
    <dbReference type="NCBI Taxonomy" id="109330"/>
    <lineage>
        <taxon>Bacteria</taxon>
        <taxon>Bacillati</taxon>
        <taxon>Actinomycetota</taxon>
        <taxon>Actinomycetes</taxon>
        <taxon>Streptosporangiales</taxon>
        <taxon>Nocardiopsidaceae</taxon>
        <taxon>Nocardiopsis</taxon>
    </lineage>
</organism>
<dbReference type="SUPFAM" id="SSF53474">
    <property type="entry name" value="alpha/beta-Hydrolases"/>
    <property type="match status" value="1"/>
</dbReference>
<dbReference type="PANTHER" id="PTHR48081:SF8">
    <property type="entry name" value="ALPHA_BETA HYDROLASE FOLD-3 DOMAIN-CONTAINING PROTEIN-RELATED"/>
    <property type="match status" value="1"/>
</dbReference>
<keyword evidence="1 3" id="KW-0378">Hydrolase</keyword>
<evidence type="ECO:0000259" key="2">
    <source>
        <dbReference type="Pfam" id="PF07859"/>
    </source>
</evidence>
<evidence type="ECO:0000256" key="1">
    <source>
        <dbReference type="ARBA" id="ARBA00022801"/>
    </source>
</evidence>
<dbReference type="Pfam" id="PF07859">
    <property type="entry name" value="Abhydrolase_3"/>
    <property type="match status" value="1"/>
</dbReference>
<dbReference type="EMBL" id="JAUUCC010000008">
    <property type="protein sequence ID" value="MEE2049882.1"/>
    <property type="molecule type" value="Genomic_DNA"/>
</dbReference>
<dbReference type="PANTHER" id="PTHR48081">
    <property type="entry name" value="AB HYDROLASE SUPERFAMILY PROTEIN C4A8.06C"/>
    <property type="match status" value="1"/>
</dbReference>
<accession>A0ABU7KL82</accession>
<evidence type="ECO:0000313" key="4">
    <source>
        <dbReference type="Proteomes" id="UP001348641"/>
    </source>
</evidence>
<dbReference type="Proteomes" id="UP001348641">
    <property type="component" value="Unassembled WGS sequence"/>
</dbReference>
<name>A0ABU7KL82_9ACTN</name>
<comment type="caution">
    <text evidence="3">The sequence shown here is derived from an EMBL/GenBank/DDBJ whole genome shotgun (WGS) entry which is preliminary data.</text>
</comment>
<dbReference type="InterPro" id="IPR029058">
    <property type="entry name" value="AB_hydrolase_fold"/>
</dbReference>
<dbReference type="Gene3D" id="3.40.50.1820">
    <property type="entry name" value="alpha/beta hydrolase"/>
    <property type="match status" value="1"/>
</dbReference>
<dbReference type="RefSeq" id="WP_330157138.1">
    <property type="nucleotide sequence ID" value="NZ_BAAAJA010000011.1"/>
</dbReference>